<comment type="caution">
    <text evidence="1">The sequence shown here is derived from an EMBL/GenBank/DDBJ whole genome shotgun (WGS) entry which is preliminary data.</text>
</comment>
<protein>
    <submittedName>
        <fullName evidence="1">DUF2961 domain-containing protein</fullName>
    </submittedName>
</protein>
<dbReference type="InterPro" id="IPR021345">
    <property type="entry name" value="DUF2961"/>
</dbReference>
<evidence type="ECO:0000313" key="2">
    <source>
        <dbReference type="Proteomes" id="UP001501411"/>
    </source>
</evidence>
<dbReference type="EMBL" id="BAABIQ010000040">
    <property type="protein sequence ID" value="GAA4798773.1"/>
    <property type="molecule type" value="Genomic_DNA"/>
</dbReference>
<proteinExistence type="predicted"/>
<accession>A0ABP9BQE0</accession>
<sequence>MVNCSVAQQTVTLSSLLSELVDRRSVAQLSEPAYVLKQVSSYDRHAVSPHEAGWFANDDRSQFLGEEMIKGRKEYILMDEEGPGVIVRFWETTFKRPGVFRIYFDNEADPRIVIPGYDLMKFPYPLGKALLIPHSSYEPLEKGGSTLYLPLPYAKHCKVTWEDADDPIKEPRYYQLNFRKYEKGTVVETFSEDSFQANKELIHRVNDELLHPSPAGSGKQLIKQGKISAGGALALSLPKGSAAVQAIVLQLKDKRHYTDSLLRQLYVKATFDGEETIYCPVSDFFGSGAGNHAIASWYRNVIPGGNFSCYWIMPYRRRASISLVNKSGGSIAASLQVQLDTWKWDHRSLYFHADWRSEREVRIAQSEADHPIEWDLNVIQGKGVFVGETMAVNNHMHKWYGEGDQKLWVDKETFPSEYGTGLEDYYNTSWAPVVLYQTPFANAPRADNADSFGQNTFTRTRNLDAVPFQTHFRFSVEMLGWENGTADVSATTYWYGSKGAKTVPRGH</sequence>
<dbReference type="Pfam" id="PF11175">
    <property type="entry name" value="DUF2961"/>
    <property type="match status" value="1"/>
</dbReference>
<keyword evidence="2" id="KW-1185">Reference proteome</keyword>
<gene>
    <name evidence="1" type="ORF">GCM10023231_29420</name>
</gene>
<evidence type="ECO:0000313" key="1">
    <source>
        <dbReference type="EMBL" id="GAA4798773.1"/>
    </source>
</evidence>
<dbReference type="Gene3D" id="2.60.120.1390">
    <property type="match status" value="2"/>
</dbReference>
<dbReference type="Proteomes" id="UP001501411">
    <property type="component" value="Unassembled WGS sequence"/>
</dbReference>
<name>A0ABP9BQE0_9SPHI</name>
<reference evidence="2" key="1">
    <citation type="journal article" date="2019" name="Int. J. Syst. Evol. Microbiol.">
        <title>The Global Catalogue of Microorganisms (GCM) 10K type strain sequencing project: providing services to taxonomists for standard genome sequencing and annotation.</title>
        <authorList>
            <consortium name="The Broad Institute Genomics Platform"/>
            <consortium name="The Broad Institute Genome Sequencing Center for Infectious Disease"/>
            <person name="Wu L."/>
            <person name="Ma J."/>
        </authorList>
    </citation>
    <scope>NUCLEOTIDE SEQUENCE [LARGE SCALE GENOMIC DNA]</scope>
    <source>
        <strain evidence="2">JCM 18200</strain>
    </source>
</reference>
<organism evidence="1 2">
    <name type="scientific">Olivibacter ginsenosidimutans</name>
    <dbReference type="NCBI Taxonomy" id="1176537"/>
    <lineage>
        <taxon>Bacteria</taxon>
        <taxon>Pseudomonadati</taxon>
        <taxon>Bacteroidota</taxon>
        <taxon>Sphingobacteriia</taxon>
        <taxon>Sphingobacteriales</taxon>
        <taxon>Sphingobacteriaceae</taxon>
        <taxon>Olivibacter</taxon>
    </lineage>
</organism>